<evidence type="ECO:0000256" key="1">
    <source>
        <dbReference type="ARBA" id="ARBA00011245"/>
    </source>
</evidence>
<evidence type="ECO:0000256" key="9">
    <source>
        <dbReference type="ARBA" id="ARBA00075111"/>
    </source>
</evidence>
<dbReference type="HOGENOM" id="CLU_035301_1_1_0"/>
<dbReference type="Proteomes" id="UP000030700">
    <property type="component" value="Unassembled WGS sequence"/>
</dbReference>
<evidence type="ECO:0000256" key="3">
    <source>
        <dbReference type="ARBA" id="ARBA00022741"/>
    </source>
</evidence>
<dbReference type="CDD" id="cd05913">
    <property type="entry name" value="PaaK"/>
    <property type="match status" value="1"/>
</dbReference>
<comment type="function">
    <text evidence="10">Catalyzes the activation of phenylacetic acid (PA) to phenylacetyl-CoA (PA-CoA).</text>
</comment>
<proteinExistence type="inferred from homology"/>
<evidence type="ECO:0000313" key="14">
    <source>
        <dbReference type="Proteomes" id="UP000030700"/>
    </source>
</evidence>
<evidence type="ECO:0000256" key="5">
    <source>
        <dbReference type="ARBA" id="ARBA00060591"/>
    </source>
</evidence>
<dbReference type="PANTHER" id="PTHR43439:SF1">
    <property type="entry name" value="PHENYLACETATE-COENZYME A LIGASE"/>
    <property type="match status" value="1"/>
</dbReference>
<feature type="domain" description="AMP-dependent ligase C-terminal" evidence="12">
    <location>
        <begin position="336"/>
        <end position="432"/>
    </location>
</feature>
<evidence type="ECO:0000259" key="12">
    <source>
        <dbReference type="Pfam" id="PF14535"/>
    </source>
</evidence>
<dbReference type="InterPro" id="IPR011880">
    <property type="entry name" value="PA_CoA_ligase"/>
</dbReference>
<dbReference type="PANTHER" id="PTHR43439">
    <property type="entry name" value="PHENYLACETATE-COENZYME A LIGASE"/>
    <property type="match status" value="1"/>
</dbReference>
<feature type="domain" description="AMP-dependent synthetase/ligase" evidence="11">
    <location>
        <begin position="73"/>
        <end position="285"/>
    </location>
</feature>
<dbReference type="PIRSF" id="PIRSF006444">
    <property type="entry name" value="PaaK"/>
    <property type="match status" value="1"/>
</dbReference>
<dbReference type="InterPro" id="IPR051414">
    <property type="entry name" value="Adenylate-forming_Reductase"/>
</dbReference>
<dbReference type="Gene3D" id="3.30.300.30">
    <property type="match status" value="1"/>
</dbReference>
<keyword evidence="2 10" id="KW-0436">Ligase</keyword>
<comment type="catalytic activity">
    <reaction evidence="4">
        <text>2-phenylacetate + ATP + CoA = phenylacetyl-CoA + AMP + diphosphate</text>
        <dbReference type="Rhea" id="RHEA:20956"/>
        <dbReference type="ChEBI" id="CHEBI:18401"/>
        <dbReference type="ChEBI" id="CHEBI:30616"/>
        <dbReference type="ChEBI" id="CHEBI:33019"/>
        <dbReference type="ChEBI" id="CHEBI:57287"/>
        <dbReference type="ChEBI" id="CHEBI:57390"/>
        <dbReference type="ChEBI" id="CHEBI:456215"/>
        <dbReference type="EC" id="6.2.1.30"/>
    </reaction>
    <physiologicalReaction direction="left-to-right" evidence="4">
        <dbReference type="Rhea" id="RHEA:20957"/>
    </physiologicalReaction>
</comment>
<dbReference type="InterPro" id="IPR000873">
    <property type="entry name" value="AMP-dep_synth/lig_dom"/>
</dbReference>
<dbReference type="GO" id="GO:0000166">
    <property type="term" value="F:nucleotide binding"/>
    <property type="evidence" value="ECO:0007669"/>
    <property type="project" value="UniProtKB-KW"/>
</dbReference>
<dbReference type="STRING" id="1499966.U14_05687"/>
<dbReference type="Gene3D" id="3.40.50.12780">
    <property type="entry name" value="N-terminal domain of ligase-like"/>
    <property type="match status" value="1"/>
</dbReference>
<gene>
    <name evidence="13" type="ORF">U14_05687</name>
</gene>
<evidence type="ECO:0000256" key="6">
    <source>
        <dbReference type="ARBA" id="ARBA00061566"/>
    </source>
</evidence>
<organism evidence="13">
    <name type="scientific">Candidatus Moduliflexus flocculans</name>
    <dbReference type="NCBI Taxonomy" id="1499966"/>
    <lineage>
        <taxon>Bacteria</taxon>
        <taxon>Candidatus Moduliflexota</taxon>
        <taxon>Candidatus Moduliflexia</taxon>
        <taxon>Candidatus Moduliflexales</taxon>
        <taxon>Candidatus Moduliflexaceae</taxon>
    </lineage>
</organism>
<name>A0A081BSM1_9BACT</name>
<dbReference type="UniPathway" id="UPA00930"/>
<evidence type="ECO:0000259" key="11">
    <source>
        <dbReference type="Pfam" id="PF00501"/>
    </source>
</evidence>
<evidence type="ECO:0000256" key="2">
    <source>
        <dbReference type="ARBA" id="ARBA00022598"/>
    </source>
</evidence>
<dbReference type="GO" id="GO:0047475">
    <property type="term" value="F:phenylacetate-CoA ligase activity"/>
    <property type="evidence" value="ECO:0007669"/>
    <property type="project" value="UniProtKB-EC"/>
</dbReference>
<accession>A0A081BSM1</accession>
<evidence type="ECO:0000313" key="13">
    <source>
        <dbReference type="EMBL" id="GAK54402.1"/>
    </source>
</evidence>
<comment type="subunit">
    <text evidence="1">Monomer.</text>
</comment>
<protein>
    <recommendedName>
        <fullName evidence="8 10">Phenylacetate-coenzyme A ligase</fullName>
        <ecNumber evidence="7 10">6.2.1.30</ecNumber>
    </recommendedName>
    <alternativeName>
        <fullName evidence="9 10">Phenylacetyl-CoA ligase</fullName>
    </alternativeName>
</protein>
<dbReference type="FunFam" id="3.40.50.12780:FF:000016">
    <property type="entry name" value="Phenylacetate-coenzyme A ligase"/>
    <property type="match status" value="1"/>
</dbReference>
<comment type="similarity">
    <text evidence="6 10">Belongs to the phenylacetyl-CoA ligase family.</text>
</comment>
<dbReference type="InterPro" id="IPR045851">
    <property type="entry name" value="AMP-bd_C_sf"/>
</dbReference>
<sequence>MIWQPEIECMEQAALRDLQSQRLVKLVQWVNDRVPFYQAAFQQKGLTPSDIKTIDDIQRLPFTKKTDLRDNYPFKLFAVPMSEIAEIHASSGTTGNPTVVAYTKNDIKIWGEVMARALASAGATKDDIVQNAYGYGLFTGGLGVHYGCLELGAAVVPVSSGATKRQLKLMEDFGSTVITCTPSYALFMAEEAVEMGLDPKKFKLKVGIYGAEPWTHNMRKEIEARWDVKAIDIYGLSEIIGPGVAIECVEGQDGLHLFSDHFYPEIIKPGTDLPAQAGETGELVLTTLTKEGIPLIRYRTGDIVSMIEGTCPNCGRTSPRISKVRGRTDDMLIIRGVNVFPSQIESVLLQIEEAEPHYLLVVNRVGSLDQLEVQVEVNEKIFSDEVKQLETLRKRIQKEIESTLNIVVSVKLVEPRTIERSMGKAVRVIDNRELYQ</sequence>
<evidence type="ECO:0000256" key="10">
    <source>
        <dbReference type="PIRNR" id="PIRNR006444"/>
    </source>
</evidence>
<evidence type="ECO:0000256" key="7">
    <source>
        <dbReference type="ARBA" id="ARBA00066629"/>
    </source>
</evidence>
<dbReference type="Pfam" id="PF00501">
    <property type="entry name" value="AMP-binding"/>
    <property type="match status" value="1"/>
</dbReference>
<comment type="pathway">
    <text evidence="5 10">Aromatic compound metabolism; phenylacetate degradation.</text>
</comment>
<keyword evidence="14" id="KW-1185">Reference proteome</keyword>
<reference evidence="13" key="1">
    <citation type="journal article" date="2015" name="PeerJ">
        <title>First genomic representation of candidate bacterial phylum KSB3 points to enhanced environmental sensing as a trigger of wastewater bulking.</title>
        <authorList>
            <person name="Sekiguchi Y."/>
            <person name="Ohashi A."/>
            <person name="Parks D.H."/>
            <person name="Yamauchi T."/>
            <person name="Tyson G.W."/>
            <person name="Hugenholtz P."/>
        </authorList>
    </citation>
    <scope>NUCLEOTIDE SEQUENCE [LARGE SCALE GENOMIC DNA]</scope>
</reference>
<dbReference type="InterPro" id="IPR042099">
    <property type="entry name" value="ANL_N_sf"/>
</dbReference>
<evidence type="ECO:0000256" key="4">
    <source>
        <dbReference type="ARBA" id="ARBA00050450"/>
    </source>
</evidence>
<dbReference type="FunFam" id="3.30.300.30:FF:000019">
    <property type="entry name" value="Phenylacetate-coenzyme A ligase"/>
    <property type="match status" value="1"/>
</dbReference>
<dbReference type="EMBL" id="DF820461">
    <property type="protein sequence ID" value="GAK54402.1"/>
    <property type="molecule type" value="Genomic_DNA"/>
</dbReference>
<dbReference type="EC" id="6.2.1.30" evidence="7 10"/>
<dbReference type="SUPFAM" id="SSF56801">
    <property type="entry name" value="Acetyl-CoA synthetase-like"/>
    <property type="match status" value="1"/>
</dbReference>
<dbReference type="AlphaFoldDB" id="A0A081BSM1"/>
<dbReference type="Pfam" id="PF14535">
    <property type="entry name" value="AMP-binding_C_2"/>
    <property type="match status" value="1"/>
</dbReference>
<dbReference type="GO" id="GO:0010124">
    <property type="term" value="P:phenylacetate catabolic process"/>
    <property type="evidence" value="ECO:0007669"/>
    <property type="project" value="UniProtKB-UniRule"/>
</dbReference>
<dbReference type="InterPro" id="IPR028154">
    <property type="entry name" value="AMP-dep_Lig_C"/>
</dbReference>
<evidence type="ECO:0000256" key="8">
    <source>
        <dbReference type="ARBA" id="ARBA00068695"/>
    </source>
</evidence>
<keyword evidence="3 10" id="KW-0547">Nucleotide-binding</keyword>